<sequence>MTQPSSLRTNNLPSMSDADAAATNSPARGRAMVAALSSRLRKMYPLVHSWEFWHDRSNREKPADSNTVTSPASTSHEDTTYEERLVKLLDITDVQHFWELYNNFPVEKMLRLRDSVHLFKKGVKPLWEDPRNLKGGAWTFRVPKELAPEFWKHLCLAAIGETLQAAVYDETKTTFRDDICGVSYSVRFNSMLIQIWNRDGDHEAGKQRILDTVLREIPDELIPKRPDLYYYKKHSSHAGFTASIPSADATAASPIAAP</sequence>
<evidence type="ECO:0000256" key="5">
    <source>
        <dbReference type="RuleBase" id="RU004374"/>
    </source>
</evidence>
<keyword evidence="2" id="KW-0810">Translation regulation</keyword>
<dbReference type="InterPro" id="IPR023398">
    <property type="entry name" value="TIF_eIF4e-like"/>
</dbReference>
<dbReference type="EMBL" id="SNSC02000013">
    <property type="protein sequence ID" value="TID18744.1"/>
    <property type="molecule type" value="Genomic_DNA"/>
</dbReference>
<evidence type="ECO:0000313" key="7">
    <source>
        <dbReference type="EMBL" id="TID18744.1"/>
    </source>
</evidence>
<evidence type="ECO:0000256" key="4">
    <source>
        <dbReference type="ARBA" id="ARBA00022917"/>
    </source>
</evidence>
<gene>
    <name evidence="7" type="ORF">E6O75_ATG05865</name>
</gene>
<protein>
    <submittedName>
        <fullName evidence="7">Translation initiation factor eIF4e</fullName>
    </submittedName>
</protein>
<accession>A0A4Z1NUU2</accession>
<dbReference type="PANTHER" id="PTHR11960">
    <property type="entry name" value="EUKARYOTIC TRANSLATION INITIATION FACTOR 4E RELATED"/>
    <property type="match status" value="1"/>
</dbReference>
<comment type="similarity">
    <text evidence="5">Belongs to the eukaryotic initiation factor 4E family.</text>
</comment>
<evidence type="ECO:0000256" key="2">
    <source>
        <dbReference type="ARBA" id="ARBA00022845"/>
    </source>
</evidence>
<keyword evidence="1 5" id="KW-0396">Initiation factor</keyword>
<feature type="region of interest" description="Disordered" evidence="6">
    <location>
        <begin position="1"/>
        <end position="28"/>
    </location>
</feature>
<dbReference type="InterPro" id="IPR001040">
    <property type="entry name" value="TIF_eIF_4E"/>
</dbReference>
<organism evidence="7 8">
    <name type="scientific">Venturia nashicola</name>
    <dbReference type="NCBI Taxonomy" id="86259"/>
    <lineage>
        <taxon>Eukaryota</taxon>
        <taxon>Fungi</taxon>
        <taxon>Dikarya</taxon>
        <taxon>Ascomycota</taxon>
        <taxon>Pezizomycotina</taxon>
        <taxon>Dothideomycetes</taxon>
        <taxon>Pleosporomycetidae</taxon>
        <taxon>Venturiales</taxon>
        <taxon>Venturiaceae</taxon>
        <taxon>Venturia</taxon>
    </lineage>
</organism>
<dbReference type="GO" id="GO:0006417">
    <property type="term" value="P:regulation of translation"/>
    <property type="evidence" value="ECO:0007669"/>
    <property type="project" value="UniProtKB-KW"/>
</dbReference>
<evidence type="ECO:0000256" key="1">
    <source>
        <dbReference type="ARBA" id="ARBA00022540"/>
    </source>
</evidence>
<evidence type="ECO:0000256" key="6">
    <source>
        <dbReference type="SAM" id="MobiDB-lite"/>
    </source>
</evidence>
<keyword evidence="8" id="KW-1185">Reference proteome</keyword>
<dbReference type="Proteomes" id="UP000298493">
    <property type="component" value="Unassembled WGS sequence"/>
</dbReference>
<dbReference type="GO" id="GO:0016281">
    <property type="term" value="C:eukaryotic translation initiation factor 4F complex"/>
    <property type="evidence" value="ECO:0007669"/>
    <property type="project" value="TreeGrafter"/>
</dbReference>
<dbReference type="GO" id="GO:0003743">
    <property type="term" value="F:translation initiation factor activity"/>
    <property type="evidence" value="ECO:0007669"/>
    <property type="project" value="UniProtKB-KW"/>
</dbReference>
<feature type="compositionally biased region" description="Polar residues" evidence="6">
    <location>
        <begin position="1"/>
        <end position="14"/>
    </location>
</feature>
<evidence type="ECO:0000256" key="3">
    <source>
        <dbReference type="ARBA" id="ARBA00022884"/>
    </source>
</evidence>
<dbReference type="AlphaFoldDB" id="A0A4Z1NUU2"/>
<dbReference type="STRING" id="86259.A0A4Z1NUU2"/>
<dbReference type="Gene3D" id="3.30.760.10">
    <property type="entry name" value="RNA Cap, Translation Initiation Factor Eif4e"/>
    <property type="match status" value="1"/>
</dbReference>
<reference evidence="7 8" key="1">
    <citation type="submission" date="2019-04" db="EMBL/GenBank/DDBJ databases">
        <title>High contiguity whole genome sequence and gene annotation resource for two Venturia nashicola isolates.</title>
        <authorList>
            <person name="Prokchorchik M."/>
            <person name="Won K."/>
            <person name="Lee Y."/>
            <person name="Choi E.D."/>
            <person name="Segonzac C."/>
            <person name="Sohn K.H."/>
        </authorList>
    </citation>
    <scope>NUCLEOTIDE SEQUENCE [LARGE SCALE GENOMIC DNA]</scope>
    <source>
        <strain evidence="7 8">PRI2</strain>
    </source>
</reference>
<dbReference type="PANTHER" id="PTHR11960:SF66">
    <property type="entry name" value="EUKARYOTIC TRANSLATION INITIATION FACTOR 4E TYPE 3"/>
    <property type="match status" value="1"/>
</dbReference>
<dbReference type="GO" id="GO:0000340">
    <property type="term" value="F:RNA 7-methylguanosine cap binding"/>
    <property type="evidence" value="ECO:0007669"/>
    <property type="project" value="TreeGrafter"/>
</dbReference>
<comment type="caution">
    <text evidence="7">The sequence shown here is derived from an EMBL/GenBank/DDBJ whole genome shotgun (WGS) entry which is preliminary data.</text>
</comment>
<evidence type="ECO:0000313" key="8">
    <source>
        <dbReference type="Proteomes" id="UP000298493"/>
    </source>
</evidence>
<feature type="compositionally biased region" description="Polar residues" evidence="6">
    <location>
        <begin position="64"/>
        <end position="74"/>
    </location>
</feature>
<keyword evidence="3 5" id="KW-0694">RNA-binding</keyword>
<dbReference type="SUPFAM" id="SSF55418">
    <property type="entry name" value="eIF4e-like"/>
    <property type="match status" value="1"/>
</dbReference>
<feature type="region of interest" description="Disordered" evidence="6">
    <location>
        <begin position="58"/>
        <end position="77"/>
    </location>
</feature>
<keyword evidence="4 5" id="KW-0648">Protein biosynthesis</keyword>
<dbReference type="Pfam" id="PF01652">
    <property type="entry name" value="IF4E"/>
    <property type="match status" value="1"/>
</dbReference>
<proteinExistence type="inferred from homology"/>
<name>A0A4Z1NUU2_9PEZI</name>